<dbReference type="Pfam" id="PF00004">
    <property type="entry name" value="AAA"/>
    <property type="match status" value="1"/>
</dbReference>
<dbReference type="Proteomes" id="UP001164459">
    <property type="component" value="Chromosome"/>
</dbReference>
<dbReference type="PANTHER" id="PTHR23077:SF171">
    <property type="entry name" value="NUCLEAR VALOSIN-CONTAINING PROTEIN-LIKE"/>
    <property type="match status" value="1"/>
</dbReference>
<keyword evidence="1" id="KW-0547">Nucleotide-binding</keyword>
<dbReference type="InterPro" id="IPR003959">
    <property type="entry name" value="ATPase_AAA_core"/>
</dbReference>
<organism evidence="4 5">
    <name type="scientific">Nannocystis punicea</name>
    <dbReference type="NCBI Taxonomy" id="2995304"/>
    <lineage>
        <taxon>Bacteria</taxon>
        <taxon>Pseudomonadati</taxon>
        <taxon>Myxococcota</taxon>
        <taxon>Polyangia</taxon>
        <taxon>Nannocystales</taxon>
        <taxon>Nannocystaceae</taxon>
        <taxon>Nannocystis</taxon>
    </lineage>
</organism>
<evidence type="ECO:0000256" key="2">
    <source>
        <dbReference type="ARBA" id="ARBA00022840"/>
    </source>
</evidence>
<dbReference type="Gene3D" id="3.40.50.300">
    <property type="entry name" value="P-loop containing nucleotide triphosphate hydrolases"/>
    <property type="match status" value="1"/>
</dbReference>
<accession>A0ABY7HFS0</accession>
<dbReference type="SMART" id="SM00382">
    <property type="entry name" value="AAA"/>
    <property type="match status" value="1"/>
</dbReference>
<dbReference type="Gene3D" id="1.10.8.60">
    <property type="match status" value="1"/>
</dbReference>
<dbReference type="EMBL" id="CP114040">
    <property type="protein sequence ID" value="WAS97910.1"/>
    <property type="molecule type" value="Genomic_DNA"/>
</dbReference>
<evidence type="ECO:0000313" key="5">
    <source>
        <dbReference type="Proteomes" id="UP001164459"/>
    </source>
</evidence>
<keyword evidence="2" id="KW-0067">ATP-binding</keyword>
<reference evidence="4" key="1">
    <citation type="submission" date="2022-11" db="EMBL/GenBank/DDBJ databases">
        <title>Minimal conservation of predation-associated metabolite biosynthetic gene clusters underscores biosynthetic potential of Myxococcota including descriptions for ten novel species: Archangium lansinium sp. nov., Myxococcus landrumus sp. nov., Nannocystis bai.</title>
        <authorList>
            <person name="Ahearne A."/>
            <person name="Stevens C."/>
            <person name="Dowd S."/>
        </authorList>
    </citation>
    <scope>NUCLEOTIDE SEQUENCE</scope>
    <source>
        <strain evidence="4">Fl3</strain>
    </source>
</reference>
<dbReference type="InterPro" id="IPR011990">
    <property type="entry name" value="TPR-like_helical_dom_sf"/>
</dbReference>
<dbReference type="InterPro" id="IPR027417">
    <property type="entry name" value="P-loop_NTPase"/>
</dbReference>
<dbReference type="Gene3D" id="1.25.40.10">
    <property type="entry name" value="Tetratricopeptide repeat domain"/>
    <property type="match status" value="1"/>
</dbReference>
<dbReference type="RefSeq" id="WP_269040276.1">
    <property type="nucleotide sequence ID" value="NZ_CP114040.1"/>
</dbReference>
<dbReference type="SUPFAM" id="SSF48452">
    <property type="entry name" value="TPR-like"/>
    <property type="match status" value="1"/>
</dbReference>
<evidence type="ECO:0000256" key="1">
    <source>
        <dbReference type="ARBA" id="ARBA00022741"/>
    </source>
</evidence>
<evidence type="ECO:0000313" key="4">
    <source>
        <dbReference type="EMBL" id="WAS97910.1"/>
    </source>
</evidence>
<feature type="domain" description="AAA+ ATPase" evidence="3">
    <location>
        <begin position="156"/>
        <end position="293"/>
    </location>
</feature>
<dbReference type="SUPFAM" id="SSF52540">
    <property type="entry name" value="P-loop containing nucleoside triphosphate hydrolases"/>
    <property type="match status" value="1"/>
</dbReference>
<keyword evidence="5" id="KW-1185">Reference proteome</keyword>
<gene>
    <name evidence="4" type="ORF">O0S08_17350</name>
</gene>
<dbReference type="InterPro" id="IPR050168">
    <property type="entry name" value="AAA_ATPase_domain"/>
</dbReference>
<name>A0ABY7HFS0_9BACT</name>
<evidence type="ECO:0000259" key="3">
    <source>
        <dbReference type="SMART" id="SM00382"/>
    </source>
</evidence>
<sequence>MTRSRPELERALAEDPFDLVTRKEYARALEDHGEAAAALRQWELICRQQPDSAAGFLGAMRCHHALGAPEQAAACLREAEAKQDFSPETKPARPAPALQVLAGGGDVRPAEVLQLRPSAVRFDDVIGHAALKKILEVRIIAPFVRPGLFARFGKRAGGGVLLYGPPGCGKTLIARAIASECRASFLAVGISEILDMWLGRSERNLAAVFDRAREQRPAVLFFDELDALAFSRSKAHTDHTRTLVNEFLNQLDGVAHDNQGVLILAATNMPWDVDPAMKRPGRFDRQVFVPPPDDVARAEMFRVKLADAPTGTIDFMRVARATPHCSGADVDGVIEAAKERVLTEILGGGPERPIAESDLLAAAKDLQPSTLEWLRTARNLVKYAGDGSYRDVEDYLKSARLL</sequence>
<protein>
    <submittedName>
        <fullName evidence="4">AAA family ATPase</fullName>
    </submittedName>
</protein>
<proteinExistence type="predicted"/>
<dbReference type="PANTHER" id="PTHR23077">
    <property type="entry name" value="AAA-FAMILY ATPASE"/>
    <property type="match status" value="1"/>
</dbReference>
<dbReference type="InterPro" id="IPR003593">
    <property type="entry name" value="AAA+_ATPase"/>
</dbReference>